<comment type="caution">
    <text evidence="4">The sequence shown here is derived from an EMBL/GenBank/DDBJ whole genome shotgun (WGS) entry which is preliminary data.</text>
</comment>
<dbReference type="RefSeq" id="WP_008377768.1">
    <property type="nucleotide sequence ID" value="NZ_BAOP01000008.1"/>
</dbReference>
<protein>
    <recommendedName>
        <fullName evidence="6">Lipoprotein</fullName>
    </recommendedName>
</protein>
<sequence>MTISTLMRGFVVTASTCALVVGVASCSKDDSQSSAASTTNTSTSATTSATPATSTSSTGANPTIADYIKEQGITETQVRPGENGAPSIDMPTPDGWDQVEKSDLPEYALGAIKYSGAQGSDYTANIVALFSKLTGPVDVDKLFELAPGELRNLEDFSEIGSGRKSALSGFGSYKMAGQYTLKGMTVLTAQQTVVIEAADAVYVLQLNATSNEDQADALQKAMDAIDEQTTITA</sequence>
<proteinExistence type="predicted"/>
<dbReference type="Pfam" id="PF10738">
    <property type="entry name" value="Lpp-LpqN"/>
    <property type="match status" value="1"/>
</dbReference>
<organism evidence="4 5">
    <name type="scientific">Gordonia malaquae NBRC 108250</name>
    <dbReference type="NCBI Taxonomy" id="1223542"/>
    <lineage>
        <taxon>Bacteria</taxon>
        <taxon>Bacillati</taxon>
        <taxon>Actinomycetota</taxon>
        <taxon>Actinomycetes</taxon>
        <taxon>Mycobacteriales</taxon>
        <taxon>Gordoniaceae</taxon>
        <taxon>Gordonia</taxon>
    </lineage>
</organism>
<evidence type="ECO:0000313" key="4">
    <source>
        <dbReference type="EMBL" id="GAC79386.1"/>
    </source>
</evidence>
<reference evidence="4 5" key="1">
    <citation type="submission" date="2013-02" db="EMBL/GenBank/DDBJ databases">
        <title>Whole genome shotgun sequence of Gordonia malaquae NBRC 108250.</title>
        <authorList>
            <person name="Yoshida I."/>
            <person name="Hosoyama A."/>
            <person name="Tsuchikane K."/>
            <person name="Ando Y."/>
            <person name="Baba S."/>
            <person name="Ohji S."/>
            <person name="Hamada M."/>
            <person name="Tamura T."/>
            <person name="Yamazoe A."/>
            <person name="Yamazaki S."/>
            <person name="Fujita N."/>
        </authorList>
    </citation>
    <scope>NUCLEOTIDE SEQUENCE [LARGE SCALE GENOMIC DNA]</scope>
    <source>
        <strain evidence="4 5">NBRC 108250</strain>
    </source>
</reference>
<name>M3TD86_GORML</name>
<evidence type="ECO:0000313" key="5">
    <source>
        <dbReference type="Proteomes" id="UP000035009"/>
    </source>
</evidence>
<keyword evidence="5" id="KW-1185">Reference proteome</keyword>
<dbReference type="InterPro" id="IPR019674">
    <property type="entry name" value="Lipoprotein_LpqN/LpqT-like"/>
</dbReference>
<keyword evidence="1 3" id="KW-0732">Signal</keyword>
<dbReference type="EMBL" id="BAOP01000008">
    <property type="protein sequence ID" value="GAC79386.1"/>
    <property type="molecule type" value="Genomic_DNA"/>
</dbReference>
<evidence type="ECO:0000256" key="1">
    <source>
        <dbReference type="ARBA" id="ARBA00022729"/>
    </source>
</evidence>
<dbReference type="Proteomes" id="UP000035009">
    <property type="component" value="Unassembled WGS sequence"/>
</dbReference>
<evidence type="ECO:0008006" key="6">
    <source>
        <dbReference type="Google" id="ProtNLM"/>
    </source>
</evidence>
<feature type="chain" id="PRO_5038856904" description="Lipoprotein" evidence="3">
    <location>
        <begin position="21"/>
        <end position="233"/>
    </location>
</feature>
<accession>M3TD86</accession>
<evidence type="ECO:0000256" key="3">
    <source>
        <dbReference type="SAM" id="SignalP"/>
    </source>
</evidence>
<dbReference type="STRING" id="410332.SAMN04488550_4249"/>
<dbReference type="Gene3D" id="3.40.1000.10">
    <property type="entry name" value="Mog1/PsbP, alpha/beta/alpha sandwich"/>
    <property type="match status" value="1"/>
</dbReference>
<feature type="signal peptide" evidence="3">
    <location>
        <begin position="1"/>
        <end position="20"/>
    </location>
</feature>
<feature type="compositionally biased region" description="Low complexity" evidence="2">
    <location>
        <begin position="33"/>
        <end position="62"/>
    </location>
</feature>
<evidence type="ECO:0000256" key="2">
    <source>
        <dbReference type="SAM" id="MobiDB-lite"/>
    </source>
</evidence>
<gene>
    <name evidence="4" type="ORF">GM1_008_01480</name>
</gene>
<dbReference type="AlphaFoldDB" id="M3TD86"/>
<feature type="region of interest" description="Disordered" evidence="2">
    <location>
        <begin position="29"/>
        <end position="62"/>
    </location>
</feature>
<dbReference type="eggNOG" id="ENOG5034BUD">
    <property type="taxonomic scope" value="Bacteria"/>
</dbReference>